<feature type="compositionally biased region" description="Basic and acidic residues" evidence="1">
    <location>
        <begin position="20"/>
        <end position="29"/>
    </location>
</feature>
<keyword evidence="3" id="KW-1185">Reference proteome</keyword>
<proteinExistence type="predicted"/>
<evidence type="ECO:0000256" key="1">
    <source>
        <dbReference type="SAM" id="MobiDB-lite"/>
    </source>
</evidence>
<organism evidence="2 3">
    <name type="scientific">Pseudozyma antarctica</name>
    <name type="common">Yeast</name>
    <name type="synonym">Candida antarctica</name>
    <dbReference type="NCBI Taxonomy" id="84753"/>
    <lineage>
        <taxon>Eukaryota</taxon>
        <taxon>Fungi</taxon>
        <taxon>Dikarya</taxon>
        <taxon>Basidiomycota</taxon>
        <taxon>Ustilaginomycotina</taxon>
        <taxon>Ustilaginomycetes</taxon>
        <taxon>Ustilaginales</taxon>
        <taxon>Ustilaginaceae</taxon>
        <taxon>Moesziomyces</taxon>
    </lineage>
</organism>
<evidence type="ECO:0000313" key="2">
    <source>
        <dbReference type="EMBL" id="GAK66840.1"/>
    </source>
</evidence>
<dbReference type="AlphaFoldDB" id="A0A081CJJ4"/>
<dbReference type="Proteomes" id="UP000053758">
    <property type="component" value="Unassembled WGS sequence"/>
</dbReference>
<gene>
    <name evidence="2" type="ORF">PAN0_015c5064</name>
</gene>
<dbReference type="RefSeq" id="XP_014654860.1">
    <property type="nucleotide sequence ID" value="XM_014799374.1"/>
</dbReference>
<feature type="region of interest" description="Disordered" evidence="1">
    <location>
        <begin position="46"/>
        <end position="65"/>
    </location>
</feature>
<feature type="region of interest" description="Disordered" evidence="1">
    <location>
        <begin position="1"/>
        <end position="40"/>
    </location>
</feature>
<accession>A0A081CJJ4</accession>
<protein>
    <submittedName>
        <fullName evidence="2">Uncharacterized protein</fullName>
    </submittedName>
</protein>
<dbReference type="EMBL" id="DF830082">
    <property type="protein sequence ID" value="GAK66840.1"/>
    <property type="molecule type" value="Genomic_DNA"/>
</dbReference>
<feature type="compositionally biased region" description="Low complexity" evidence="1">
    <location>
        <begin position="53"/>
        <end position="65"/>
    </location>
</feature>
<dbReference type="HOGENOM" id="CLU_1578312_0_0_1"/>
<dbReference type="GeneID" id="26305864"/>
<evidence type="ECO:0000313" key="3">
    <source>
        <dbReference type="Proteomes" id="UP000053758"/>
    </source>
</evidence>
<name>A0A081CJJ4_PSEA2</name>
<sequence>MCGSRRRYDPHGSGDGVFAGDRDESENRRRSAYSKITGWPTIEARQRKRATLRRQQQQQQQQQQARFKLIPVLPSAGTCVDAADLPTPRRGLRGCTPSLDPPLSIALSIKTGAPTPLAASVANVSITSLARQSSAQAEIVQHEVTAAWMGRPGPKGIVEMPSFGVQPSF</sequence>
<reference evidence="3" key="1">
    <citation type="journal article" date="2014" name="Genome Announc.">
        <title>Draft Genome Sequence of the Yeast Pseudozyma antarctica Type Strain JCM10317, a Producer of the Glycolipid Biosurfactants, Mannosylerythritol Lipids.</title>
        <authorList>
            <person name="Saika A."/>
            <person name="Koike H."/>
            <person name="Hori T."/>
            <person name="Fukuoka T."/>
            <person name="Sato S."/>
            <person name="Habe H."/>
            <person name="Kitamoto D."/>
            <person name="Morita T."/>
        </authorList>
    </citation>
    <scope>NUCLEOTIDE SEQUENCE [LARGE SCALE GENOMIC DNA]</scope>
    <source>
        <strain evidence="3">JCM 10317</strain>
    </source>
</reference>
<feature type="compositionally biased region" description="Basic and acidic residues" evidence="1">
    <location>
        <begin position="1"/>
        <end position="12"/>
    </location>
</feature>